<accession>A0A7L5DVI2</accession>
<keyword evidence="11 13" id="KW-0443">Lipid metabolism</keyword>
<comment type="catalytic activity">
    <reaction evidence="13">
        <text>a lipid A disaccharide + ATP = a lipid IVA + ADP + H(+)</text>
        <dbReference type="Rhea" id="RHEA:67840"/>
        <dbReference type="ChEBI" id="CHEBI:15378"/>
        <dbReference type="ChEBI" id="CHEBI:30616"/>
        <dbReference type="ChEBI" id="CHEBI:176343"/>
        <dbReference type="ChEBI" id="CHEBI:176425"/>
        <dbReference type="ChEBI" id="CHEBI:456216"/>
        <dbReference type="EC" id="2.7.1.130"/>
    </reaction>
</comment>
<comment type="caution">
    <text evidence="13">Lacks conserved residue(s) required for the propagation of feature annotation.</text>
</comment>
<comment type="function">
    <text evidence="1 13">Transfers the gamma-phosphate of ATP to the 4'-position of a tetraacyldisaccharide 1-phosphate intermediate (termed DS-1-P) to form tetraacyldisaccharide 1,4'-bis-phosphate (lipid IVA).</text>
</comment>
<evidence type="ECO:0000256" key="8">
    <source>
        <dbReference type="ARBA" id="ARBA00022741"/>
    </source>
</evidence>
<evidence type="ECO:0000256" key="9">
    <source>
        <dbReference type="ARBA" id="ARBA00022777"/>
    </source>
</evidence>
<evidence type="ECO:0000256" key="2">
    <source>
        <dbReference type="ARBA" id="ARBA00004870"/>
    </source>
</evidence>
<dbReference type="EMBL" id="CP051682">
    <property type="protein sequence ID" value="QJD95082.1"/>
    <property type="molecule type" value="Genomic_DNA"/>
</dbReference>
<evidence type="ECO:0000256" key="1">
    <source>
        <dbReference type="ARBA" id="ARBA00002274"/>
    </source>
</evidence>
<dbReference type="InterPro" id="IPR003758">
    <property type="entry name" value="LpxK"/>
</dbReference>
<keyword evidence="14" id="KW-1133">Transmembrane helix</keyword>
<evidence type="ECO:0000256" key="7">
    <source>
        <dbReference type="ARBA" id="ARBA00022679"/>
    </source>
</evidence>
<protein>
    <recommendedName>
        <fullName evidence="4 13">Tetraacyldisaccharide 4'-kinase</fullName>
        <ecNumber evidence="3 13">2.7.1.130</ecNumber>
    </recommendedName>
    <alternativeName>
        <fullName evidence="12 13">Lipid A 4'-kinase</fullName>
    </alternativeName>
</protein>
<keyword evidence="14" id="KW-0472">Membrane</keyword>
<dbReference type="PANTHER" id="PTHR42724:SF1">
    <property type="entry name" value="TETRAACYLDISACCHARIDE 4'-KINASE, MITOCHONDRIAL-RELATED"/>
    <property type="match status" value="1"/>
</dbReference>
<dbReference type="AlphaFoldDB" id="A0A7L5DVI2"/>
<evidence type="ECO:0000256" key="3">
    <source>
        <dbReference type="ARBA" id="ARBA00012071"/>
    </source>
</evidence>
<evidence type="ECO:0000256" key="11">
    <source>
        <dbReference type="ARBA" id="ARBA00023098"/>
    </source>
</evidence>
<sequence>MKYLRWLLFPFSLLYGLVVLIRNWCYDAGIYKSRQFDLPVISVGNLDVGGAGKSPMTEYSIRLLKNELHLATLSRGYGRKTKGYLVATPFTTAAQVGDEPAQFKQKFPEITVAVCEKRVIGIENLQASGFEAVILDDAYQHRAVKPGFSILLFDYNRLQEPHLLLPAGNLREPFSGRRRADVLVVSKCPAQLTETQQKAAIKRISPYPNQQVYFTTISYLPLANINGQPVLTVLDENTYIFLLTGIANPKPMLQYLQGFSSHITHHNYPDHHPFSLKNIAKLADGFNRCTASRKVIITTEKDAQRLREPDLAAAMSQLPVLVLPIGIQFLNNGEEPFKQTIVNYVRKYTTHHGLH</sequence>
<evidence type="ECO:0000256" key="12">
    <source>
        <dbReference type="ARBA" id="ARBA00029757"/>
    </source>
</evidence>
<dbReference type="RefSeq" id="WP_169606099.1">
    <property type="nucleotide sequence ID" value="NZ_CP051682.1"/>
</dbReference>
<keyword evidence="5 13" id="KW-0444">Lipid biosynthesis</keyword>
<evidence type="ECO:0000256" key="10">
    <source>
        <dbReference type="ARBA" id="ARBA00022840"/>
    </source>
</evidence>
<keyword evidence="6 13" id="KW-0441">Lipid A biosynthesis</keyword>
<dbReference type="GO" id="GO:0005886">
    <property type="term" value="C:plasma membrane"/>
    <property type="evidence" value="ECO:0007669"/>
    <property type="project" value="TreeGrafter"/>
</dbReference>
<keyword evidence="10 13" id="KW-0067">ATP-binding</keyword>
<comment type="pathway">
    <text evidence="2 13">Glycolipid biosynthesis; lipid IV(A) biosynthesis; lipid IV(A) from (3R)-3-hydroxytetradecanoyl-[acyl-carrier-protein] and UDP-N-acetyl-alpha-D-glucosamine: step 6/6.</text>
</comment>
<dbReference type="GO" id="GO:0005524">
    <property type="term" value="F:ATP binding"/>
    <property type="evidence" value="ECO:0007669"/>
    <property type="project" value="UniProtKB-UniRule"/>
</dbReference>
<keyword evidence="16" id="KW-1185">Reference proteome</keyword>
<dbReference type="KEGG" id="mrob:HH214_03915"/>
<feature type="transmembrane region" description="Helical" evidence="14">
    <location>
        <begin position="6"/>
        <end position="25"/>
    </location>
</feature>
<dbReference type="Proteomes" id="UP000503278">
    <property type="component" value="Chromosome"/>
</dbReference>
<keyword evidence="8 13" id="KW-0547">Nucleotide-binding</keyword>
<dbReference type="Pfam" id="PF02606">
    <property type="entry name" value="LpxK"/>
    <property type="match status" value="1"/>
</dbReference>
<evidence type="ECO:0000313" key="16">
    <source>
        <dbReference type="Proteomes" id="UP000503278"/>
    </source>
</evidence>
<keyword evidence="14" id="KW-0812">Transmembrane</keyword>
<evidence type="ECO:0000256" key="4">
    <source>
        <dbReference type="ARBA" id="ARBA00016436"/>
    </source>
</evidence>
<dbReference type="GO" id="GO:0009244">
    <property type="term" value="P:lipopolysaccharide core region biosynthetic process"/>
    <property type="evidence" value="ECO:0007669"/>
    <property type="project" value="TreeGrafter"/>
</dbReference>
<reference evidence="15 16" key="1">
    <citation type="submission" date="2020-04" db="EMBL/GenBank/DDBJ databases">
        <title>Genome sequencing of novel species.</title>
        <authorList>
            <person name="Heo J."/>
            <person name="Kim S.-J."/>
            <person name="Kim J.-S."/>
            <person name="Hong S.-B."/>
            <person name="Kwon S.-W."/>
        </authorList>
    </citation>
    <scope>NUCLEOTIDE SEQUENCE [LARGE SCALE GENOMIC DNA]</scope>
    <source>
        <strain evidence="15 16">F39-2</strain>
    </source>
</reference>
<keyword evidence="9 13" id="KW-0418">Kinase</keyword>
<name>A0A7L5DVI2_9SPHI</name>
<evidence type="ECO:0000313" key="15">
    <source>
        <dbReference type="EMBL" id="QJD95082.1"/>
    </source>
</evidence>
<evidence type="ECO:0000256" key="6">
    <source>
        <dbReference type="ARBA" id="ARBA00022556"/>
    </source>
</evidence>
<dbReference type="NCBIfam" id="TIGR00682">
    <property type="entry name" value="lpxK"/>
    <property type="match status" value="1"/>
</dbReference>
<dbReference type="PANTHER" id="PTHR42724">
    <property type="entry name" value="TETRAACYLDISACCHARIDE 4'-KINASE"/>
    <property type="match status" value="1"/>
</dbReference>
<evidence type="ECO:0000256" key="5">
    <source>
        <dbReference type="ARBA" id="ARBA00022516"/>
    </source>
</evidence>
<evidence type="ECO:0000256" key="14">
    <source>
        <dbReference type="SAM" id="Phobius"/>
    </source>
</evidence>
<comment type="similarity">
    <text evidence="13">Belongs to the LpxK family.</text>
</comment>
<dbReference type="GO" id="GO:0009245">
    <property type="term" value="P:lipid A biosynthetic process"/>
    <property type="evidence" value="ECO:0007669"/>
    <property type="project" value="UniProtKB-UniRule"/>
</dbReference>
<dbReference type="GO" id="GO:0009029">
    <property type="term" value="F:lipid-A 4'-kinase activity"/>
    <property type="evidence" value="ECO:0007669"/>
    <property type="project" value="UniProtKB-UniRule"/>
</dbReference>
<keyword evidence="7 13" id="KW-0808">Transferase</keyword>
<dbReference type="UniPathway" id="UPA00359">
    <property type="reaction ID" value="UER00482"/>
</dbReference>
<proteinExistence type="inferred from homology"/>
<dbReference type="EC" id="2.7.1.130" evidence="3 13"/>
<dbReference type="HAMAP" id="MF_00409">
    <property type="entry name" value="LpxK"/>
    <property type="match status" value="1"/>
</dbReference>
<evidence type="ECO:0000256" key="13">
    <source>
        <dbReference type="HAMAP-Rule" id="MF_00409"/>
    </source>
</evidence>
<organism evidence="15 16">
    <name type="scientific">Mucilaginibacter robiniae</name>
    <dbReference type="NCBI Taxonomy" id="2728022"/>
    <lineage>
        <taxon>Bacteria</taxon>
        <taxon>Pseudomonadati</taxon>
        <taxon>Bacteroidota</taxon>
        <taxon>Sphingobacteriia</taxon>
        <taxon>Sphingobacteriales</taxon>
        <taxon>Sphingobacteriaceae</taxon>
        <taxon>Mucilaginibacter</taxon>
    </lineage>
</organism>
<gene>
    <name evidence="13 15" type="primary">lpxK</name>
    <name evidence="15" type="ORF">HH214_03915</name>
</gene>